<dbReference type="InterPro" id="IPR015500">
    <property type="entry name" value="Peptidase_S8_subtilisin-rel"/>
</dbReference>
<feature type="chain" id="PRO_5015685105" evidence="6">
    <location>
        <begin position="31"/>
        <end position="591"/>
    </location>
</feature>
<sequence>MKLVSRRVVVGALSVTVVAATAGVSTWAMADEPPAAPVRLVVGLKNGADTAAPMRTVSSMGVRALDTAGPAREALAELRAQTFEVSPARRDRVIAALKSDPNVSYVQVDHVRKAFEVSPDDPMYTEGHQPEVDQVRLPAAWETTTGGAVKIAVLDSGVAKVGDLSGAVLSGYNYVGNNSNTADDFGHGTAVSSIIAGRGNNREGMAGGCWSCTILPVKVLDSHGNGSDSNIAKGIVYATNSGAKIINMSLGGTDTSSVLADAVSYANLKGVLVVASAGNAGRTSLRNTKQYPAAYPDVVAVGATARGSDERADFSSYNKSGDTWVDMAAPGIITAMDRYGNYHTGETGTSFAAPMVAGAAGLIKTMNPGYTGWSMQRALLTSTRPLAGNTGWAKYGMLDAAKALTVGTDTTPPTITGVSTPGENWRLRGKVPVKTTGVGDAWSGVRNVDLYVDGVYKAQDRTSPYELTYDTAGRNGKVALQLRVYDKAGNRTVFDRSVVADNLAPTVTITSGPANNARVSGTVKLAATASDAGGLRRVEMLINGSVKQTDTTSPYNFSFKASSYASGMKVQIRAVDLAGNTKTAPTRTYKR</sequence>
<dbReference type="OrthoDB" id="5240330at2"/>
<accession>A0A2T0RDH7</accession>
<keyword evidence="4 5" id="KW-0720">Serine protease</keyword>
<dbReference type="InterPro" id="IPR036852">
    <property type="entry name" value="Peptidase_S8/S53_dom_sf"/>
</dbReference>
<dbReference type="PANTHER" id="PTHR43806">
    <property type="entry name" value="PEPTIDASE S8"/>
    <property type="match status" value="1"/>
</dbReference>
<feature type="domain" description="Peptidase S8/S53" evidence="7">
    <location>
        <begin position="147"/>
        <end position="390"/>
    </location>
</feature>
<keyword evidence="3 5" id="KW-0378">Hydrolase</keyword>
<dbReference type="PROSITE" id="PS00137">
    <property type="entry name" value="SUBTILASE_HIS"/>
    <property type="match status" value="1"/>
</dbReference>
<dbReference type="Pfam" id="PF00082">
    <property type="entry name" value="Peptidase_S8"/>
    <property type="match status" value="1"/>
</dbReference>
<evidence type="ECO:0000256" key="1">
    <source>
        <dbReference type="ARBA" id="ARBA00011073"/>
    </source>
</evidence>
<dbReference type="GO" id="GO:0005975">
    <property type="term" value="P:carbohydrate metabolic process"/>
    <property type="evidence" value="ECO:0007669"/>
    <property type="project" value="UniProtKB-ARBA"/>
</dbReference>
<proteinExistence type="inferred from homology"/>
<evidence type="ECO:0000256" key="3">
    <source>
        <dbReference type="ARBA" id="ARBA00022801"/>
    </source>
</evidence>
<dbReference type="EMBL" id="PVZG01000037">
    <property type="protein sequence ID" value="PRY19212.1"/>
    <property type="molecule type" value="Genomic_DNA"/>
</dbReference>
<dbReference type="Proteomes" id="UP000239209">
    <property type="component" value="Unassembled WGS sequence"/>
</dbReference>
<comment type="similarity">
    <text evidence="1 5">Belongs to the peptidase S8 family.</text>
</comment>
<name>A0A2T0RDH7_9ACTN</name>
<evidence type="ECO:0000313" key="9">
    <source>
        <dbReference type="Proteomes" id="UP000239209"/>
    </source>
</evidence>
<reference evidence="8 9" key="1">
    <citation type="submission" date="2018-03" db="EMBL/GenBank/DDBJ databases">
        <title>Genomic Encyclopedia of Archaeal and Bacterial Type Strains, Phase II (KMG-II): from individual species to whole genera.</title>
        <authorList>
            <person name="Goeker M."/>
        </authorList>
    </citation>
    <scope>NUCLEOTIDE SEQUENCE [LARGE SCALE GENOMIC DNA]</scope>
    <source>
        <strain evidence="8 9">DSM 45348</strain>
    </source>
</reference>
<keyword evidence="9" id="KW-1185">Reference proteome</keyword>
<dbReference type="InterPro" id="IPR023828">
    <property type="entry name" value="Peptidase_S8_Ser-AS"/>
</dbReference>
<feature type="active site" description="Charge relay system" evidence="5">
    <location>
        <position position="155"/>
    </location>
</feature>
<dbReference type="AlphaFoldDB" id="A0A2T0RDH7"/>
<dbReference type="Gene3D" id="3.40.50.200">
    <property type="entry name" value="Peptidase S8/S53 domain"/>
    <property type="match status" value="1"/>
</dbReference>
<feature type="signal peptide" evidence="6">
    <location>
        <begin position="1"/>
        <end position="30"/>
    </location>
</feature>
<dbReference type="PROSITE" id="PS00138">
    <property type="entry name" value="SUBTILASE_SER"/>
    <property type="match status" value="1"/>
</dbReference>
<protein>
    <submittedName>
        <fullName evidence="8">Ig-like protein group 3</fullName>
    </submittedName>
</protein>
<dbReference type="PRINTS" id="PR00723">
    <property type="entry name" value="SUBTILISIN"/>
</dbReference>
<dbReference type="PROSITE" id="PS51892">
    <property type="entry name" value="SUBTILASE"/>
    <property type="match status" value="1"/>
</dbReference>
<keyword evidence="2 5" id="KW-0645">Protease</keyword>
<dbReference type="InterPro" id="IPR000209">
    <property type="entry name" value="Peptidase_S8/S53_dom"/>
</dbReference>
<dbReference type="Pfam" id="PF17957">
    <property type="entry name" value="Big_7"/>
    <property type="match status" value="2"/>
</dbReference>
<dbReference type="Gene3D" id="2.60.40.10">
    <property type="entry name" value="Immunoglobulins"/>
    <property type="match status" value="2"/>
</dbReference>
<feature type="active site" description="Charge relay system" evidence="5">
    <location>
        <position position="187"/>
    </location>
</feature>
<evidence type="ECO:0000259" key="7">
    <source>
        <dbReference type="Pfam" id="PF00082"/>
    </source>
</evidence>
<dbReference type="InterPro" id="IPR013783">
    <property type="entry name" value="Ig-like_fold"/>
</dbReference>
<evidence type="ECO:0000256" key="2">
    <source>
        <dbReference type="ARBA" id="ARBA00022670"/>
    </source>
</evidence>
<dbReference type="InterPro" id="IPR050131">
    <property type="entry name" value="Peptidase_S8_subtilisin-like"/>
</dbReference>
<evidence type="ECO:0000256" key="5">
    <source>
        <dbReference type="PROSITE-ProRule" id="PRU01240"/>
    </source>
</evidence>
<evidence type="ECO:0000313" key="8">
    <source>
        <dbReference type="EMBL" id="PRY19212.1"/>
    </source>
</evidence>
<dbReference type="SUPFAM" id="SSF52743">
    <property type="entry name" value="Subtilisin-like"/>
    <property type="match status" value="1"/>
</dbReference>
<evidence type="ECO:0000256" key="4">
    <source>
        <dbReference type="ARBA" id="ARBA00022825"/>
    </source>
</evidence>
<organism evidence="8 9">
    <name type="scientific">Pseudosporangium ferrugineum</name>
    <dbReference type="NCBI Taxonomy" id="439699"/>
    <lineage>
        <taxon>Bacteria</taxon>
        <taxon>Bacillati</taxon>
        <taxon>Actinomycetota</taxon>
        <taxon>Actinomycetes</taxon>
        <taxon>Micromonosporales</taxon>
        <taxon>Micromonosporaceae</taxon>
        <taxon>Pseudosporangium</taxon>
    </lineage>
</organism>
<feature type="active site" description="Charge relay system" evidence="5">
    <location>
        <position position="350"/>
    </location>
</feature>
<dbReference type="GO" id="GO:0006508">
    <property type="term" value="P:proteolysis"/>
    <property type="evidence" value="ECO:0007669"/>
    <property type="project" value="UniProtKB-KW"/>
</dbReference>
<gene>
    <name evidence="8" type="ORF">CLV70_13714</name>
</gene>
<dbReference type="RefSeq" id="WP_106131235.1">
    <property type="nucleotide sequence ID" value="NZ_PVZG01000037.1"/>
</dbReference>
<evidence type="ECO:0000256" key="6">
    <source>
        <dbReference type="SAM" id="SignalP"/>
    </source>
</evidence>
<dbReference type="InterPro" id="IPR022398">
    <property type="entry name" value="Peptidase_S8_His-AS"/>
</dbReference>
<keyword evidence="6" id="KW-0732">Signal</keyword>
<comment type="caution">
    <text evidence="8">The sequence shown here is derived from an EMBL/GenBank/DDBJ whole genome shotgun (WGS) entry which is preliminary data.</text>
</comment>
<dbReference type="GO" id="GO:0004252">
    <property type="term" value="F:serine-type endopeptidase activity"/>
    <property type="evidence" value="ECO:0007669"/>
    <property type="project" value="UniProtKB-UniRule"/>
</dbReference>
<dbReference type="PANTHER" id="PTHR43806:SF11">
    <property type="entry name" value="CEREVISIN-RELATED"/>
    <property type="match status" value="1"/>
</dbReference>